<dbReference type="PANTHER" id="PTHR13439:SF4">
    <property type="entry name" value="TLC DOMAIN-CONTAINING PROTEIN"/>
    <property type="match status" value="1"/>
</dbReference>
<feature type="compositionally biased region" description="Low complexity" evidence="6">
    <location>
        <begin position="8"/>
        <end position="18"/>
    </location>
</feature>
<evidence type="ECO:0000256" key="4">
    <source>
        <dbReference type="ARBA" id="ARBA00023136"/>
    </source>
</evidence>
<keyword evidence="4 5" id="KW-0472">Membrane</keyword>
<evidence type="ECO:0000256" key="7">
    <source>
        <dbReference type="SAM" id="Phobius"/>
    </source>
</evidence>
<dbReference type="Pfam" id="PF03798">
    <property type="entry name" value="TRAM_LAG1_CLN8"/>
    <property type="match status" value="1"/>
</dbReference>
<feature type="transmembrane region" description="Helical" evidence="7">
    <location>
        <begin position="180"/>
        <end position="197"/>
    </location>
</feature>
<dbReference type="PROSITE" id="PS50922">
    <property type="entry name" value="TLC"/>
    <property type="match status" value="1"/>
</dbReference>
<evidence type="ECO:0000256" key="6">
    <source>
        <dbReference type="SAM" id="MobiDB-lite"/>
    </source>
</evidence>
<keyword evidence="2 5" id="KW-0812">Transmembrane</keyword>
<feature type="transmembrane region" description="Helical" evidence="7">
    <location>
        <begin position="280"/>
        <end position="300"/>
    </location>
</feature>
<evidence type="ECO:0000256" key="3">
    <source>
        <dbReference type="ARBA" id="ARBA00022989"/>
    </source>
</evidence>
<evidence type="ECO:0000313" key="9">
    <source>
        <dbReference type="EMBL" id="KAL2642048.1"/>
    </source>
</evidence>
<feature type="transmembrane region" description="Helical" evidence="7">
    <location>
        <begin position="146"/>
        <end position="164"/>
    </location>
</feature>
<keyword evidence="3 7" id="KW-1133">Transmembrane helix</keyword>
<organism evidence="9 10">
    <name type="scientific">Riccia fluitans</name>
    <dbReference type="NCBI Taxonomy" id="41844"/>
    <lineage>
        <taxon>Eukaryota</taxon>
        <taxon>Viridiplantae</taxon>
        <taxon>Streptophyta</taxon>
        <taxon>Embryophyta</taxon>
        <taxon>Marchantiophyta</taxon>
        <taxon>Marchantiopsida</taxon>
        <taxon>Marchantiidae</taxon>
        <taxon>Marchantiales</taxon>
        <taxon>Ricciaceae</taxon>
        <taxon>Riccia</taxon>
    </lineage>
</organism>
<reference evidence="9 10" key="1">
    <citation type="submission" date="2024-09" db="EMBL/GenBank/DDBJ databases">
        <title>Chromosome-scale assembly of Riccia fluitans.</title>
        <authorList>
            <person name="Paukszto L."/>
            <person name="Sawicki J."/>
            <person name="Karawczyk K."/>
            <person name="Piernik-Szablinska J."/>
            <person name="Szczecinska M."/>
            <person name="Mazdziarz M."/>
        </authorList>
    </citation>
    <scope>NUCLEOTIDE SEQUENCE [LARGE SCALE GENOMIC DNA]</scope>
    <source>
        <strain evidence="9">Rf_01</strain>
        <tissue evidence="9">Aerial parts of the thallus</tissue>
    </source>
</reference>
<feature type="region of interest" description="Disordered" evidence="6">
    <location>
        <begin position="1"/>
        <end position="31"/>
    </location>
</feature>
<dbReference type="Proteomes" id="UP001605036">
    <property type="component" value="Unassembled WGS sequence"/>
</dbReference>
<dbReference type="AlphaFoldDB" id="A0ABD1Z3H4"/>
<evidence type="ECO:0000256" key="1">
    <source>
        <dbReference type="ARBA" id="ARBA00004141"/>
    </source>
</evidence>
<evidence type="ECO:0000259" key="8">
    <source>
        <dbReference type="PROSITE" id="PS50922"/>
    </source>
</evidence>
<evidence type="ECO:0000256" key="5">
    <source>
        <dbReference type="PROSITE-ProRule" id="PRU00205"/>
    </source>
</evidence>
<gene>
    <name evidence="9" type="ORF">R1flu_009635</name>
</gene>
<dbReference type="InterPro" id="IPR006634">
    <property type="entry name" value="TLC-dom"/>
</dbReference>
<feature type="transmembrane region" description="Helical" evidence="7">
    <location>
        <begin position="68"/>
        <end position="92"/>
    </location>
</feature>
<evidence type="ECO:0000313" key="10">
    <source>
        <dbReference type="Proteomes" id="UP001605036"/>
    </source>
</evidence>
<dbReference type="EMBL" id="JBHFFA010000002">
    <property type="protein sequence ID" value="KAL2642048.1"/>
    <property type="molecule type" value="Genomic_DNA"/>
</dbReference>
<feature type="domain" description="TLC" evidence="8">
    <location>
        <begin position="99"/>
        <end position="300"/>
    </location>
</feature>
<accession>A0ABD1Z3H4</accession>
<comment type="subcellular location">
    <subcellularLocation>
        <location evidence="1">Membrane</location>
        <topology evidence="1">Multi-pass membrane protein</topology>
    </subcellularLocation>
</comment>
<dbReference type="SMART" id="SM00724">
    <property type="entry name" value="TLC"/>
    <property type="match status" value="1"/>
</dbReference>
<comment type="caution">
    <text evidence="9">The sequence shown here is derived from an EMBL/GenBank/DDBJ whole genome shotgun (WGS) entry which is preliminary data.</text>
</comment>
<dbReference type="GO" id="GO:0016020">
    <property type="term" value="C:membrane"/>
    <property type="evidence" value="ECO:0007669"/>
    <property type="project" value="UniProtKB-SubCell"/>
</dbReference>
<feature type="transmembrane region" description="Helical" evidence="7">
    <location>
        <begin position="38"/>
        <end position="56"/>
    </location>
</feature>
<proteinExistence type="predicted"/>
<sequence length="319" mass="36211">MEGSVRRGNLSLSSNGNSEDGAPGVNQKDETERPPLELTGWSFLALLVVWSLVVGWKLWQGQTYLWPVVYSCVFFEIVNKVLSFIVSLQPGFLSGLKAKHVDNFVNTGVSLVHSTTISIAVLMLVYEEAAKRGLASMWKHEALTQNAWPGALTVLAVSCGYFAYDQWDMIRRRLYKPESPSLLTHHLVLLTCFAVALFKNSCINYLILTLVCELHSIFLHVRKVSVLAGASRAWCTMLRIEWELNWITFFFARWALHIMITLKLVQDREKFEKGTVEFPLGFLGMLGLNVLNFILGQGLWKAFKRESWGKRDSAKVYED</sequence>
<name>A0ABD1Z3H4_9MARC</name>
<keyword evidence="10" id="KW-1185">Reference proteome</keyword>
<protein>
    <recommendedName>
        <fullName evidence="8">TLC domain-containing protein</fullName>
    </recommendedName>
</protein>
<dbReference type="PANTHER" id="PTHR13439">
    <property type="entry name" value="CT120 PROTEIN"/>
    <property type="match status" value="1"/>
</dbReference>
<feature type="transmembrane region" description="Helical" evidence="7">
    <location>
        <begin position="104"/>
        <end position="126"/>
    </location>
</feature>
<dbReference type="InterPro" id="IPR050846">
    <property type="entry name" value="TLCD"/>
</dbReference>
<evidence type="ECO:0000256" key="2">
    <source>
        <dbReference type="ARBA" id="ARBA00022692"/>
    </source>
</evidence>